<proteinExistence type="inferred from homology"/>
<dbReference type="CDD" id="cd05237">
    <property type="entry name" value="UDP_invert_4-6DH_SDR_e"/>
    <property type="match status" value="1"/>
</dbReference>
<keyword evidence="2" id="KW-0472">Membrane</keyword>
<evidence type="ECO:0000313" key="4">
    <source>
        <dbReference type="EMBL" id="ARN77759.1"/>
    </source>
</evidence>
<feature type="transmembrane region" description="Helical" evidence="2">
    <location>
        <begin position="32"/>
        <end position="53"/>
    </location>
</feature>
<feature type="transmembrane region" description="Helical" evidence="2">
    <location>
        <begin position="68"/>
        <end position="90"/>
    </location>
</feature>
<feature type="transmembrane region" description="Helical" evidence="2">
    <location>
        <begin position="128"/>
        <end position="148"/>
    </location>
</feature>
<dbReference type="Gene3D" id="3.40.50.720">
    <property type="entry name" value="NAD(P)-binding Rossmann-like Domain"/>
    <property type="match status" value="2"/>
</dbReference>
<keyword evidence="2" id="KW-0812">Transmembrane</keyword>
<sequence length="649" mass="73553">MTWEYFKRRLIFILWNGDSKLRFRNLRYLPRWIVLVFDVFLVSVSSIITYNIINLLTHQFYELLSIEWQIVLTVFVYSLSFLLLSTYSGVVRHSTFVDVAKIAIACLISTVVLAGISYLSYFSTGQKIFLVPFLIINVSITFISMLFFRLTVKMAYQSFSKVNRKRKNVLIFEVSDETIALAEAINGSNEDVFDLVGFISSKKKHTRVKILGKPIFRFDDQFYARINPLKVDAVILPAQVGNKAIQEKLIDFCLENTIKILSSPKIEAWEDTSIDLVSNIRQIQIEDLLDRHQIILDDTLIRKSLSGKNILVTGGAGSIGSEIVRQIAAFKPNKLIVFDQAESPLNEISLELIESYPKVDFQFVLGDIRNSKRVAEIFESNRISIVYHAAAYKHVPLIENNPKEAVDVNIMGTINIADLCVEHGVDRFVMISTDKAVNPTNVMGATKRAAELYVQSLKEIHSNRTDFITTRFGNVLGSNGSVIPHFKKLIEKGGPVTVTHKDIIRYFMTITEACQLVLQAGTMGNGGEIFVFDMGKPVKILNLAEKMIRLSGLEPYKDIEIEFTGLRPGEKLYEELLSNDSETLPTHNEKILIAKQKGYTYNYVLDHLNNVIIAGANDDNEMVVSCLKKLIPEFKSNNSIFESLDRQVR</sequence>
<evidence type="ECO:0000256" key="1">
    <source>
        <dbReference type="ARBA" id="ARBA00007430"/>
    </source>
</evidence>
<feature type="transmembrane region" description="Helical" evidence="2">
    <location>
        <begin position="102"/>
        <end position="122"/>
    </location>
</feature>
<comment type="similarity">
    <text evidence="1">Belongs to the polysaccharide synthase family.</text>
</comment>
<dbReference type="InterPro" id="IPR003869">
    <property type="entry name" value="Polysac_CapD-like"/>
</dbReference>
<evidence type="ECO:0000256" key="2">
    <source>
        <dbReference type="SAM" id="Phobius"/>
    </source>
</evidence>
<dbReference type="AlphaFoldDB" id="A0A1W6MJW3"/>
<organism evidence="4 5">
    <name type="scientific">Nonlabens spongiae</name>
    <dbReference type="NCBI Taxonomy" id="331648"/>
    <lineage>
        <taxon>Bacteria</taxon>
        <taxon>Pseudomonadati</taxon>
        <taxon>Bacteroidota</taxon>
        <taxon>Flavobacteriia</taxon>
        <taxon>Flavobacteriales</taxon>
        <taxon>Flavobacteriaceae</taxon>
        <taxon>Nonlabens</taxon>
    </lineage>
</organism>
<accession>A0A1W6MJW3</accession>
<dbReference type="InterPro" id="IPR051203">
    <property type="entry name" value="Polysaccharide_Synthase-Rel"/>
</dbReference>
<protein>
    <submittedName>
        <fullName evidence="4">Polysaccharide biosynthesis protein</fullName>
    </submittedName>
</protein>
<name>A0A1W6MJW3_9FLAO</name>
<keyword evidence="5" id="KW-1185">Reference proteome</keyword>
<dbReference type="InterPro" id="IPR036291">
    <property type="entry name" value="NAD(P)-bd_dom_sf"/>
</dbReference>
<keyword evidence="2" id="KW-1133">Transmembrane helix</keyword>
<dbReference type="RefSeq" id="WP_085766559.1">
    <property type="nucleotide sequence ID" value="NZ_CP019344.1"/>
</dbReference>
<dbReference type="Pfam" id="PF13727">
    <property type="entry name" value="CoA_binding_3"/>
    <property type="match status" value="1"/>
</dbReference>
<dbReference type="OrthoDB" id="9803111at2"/>
<dbReference type="Proteomes" id="UP000193431">
    <property type="component" value="Chromosome"/>
</dbReference>
<dbReference type="PANTHER" id="PTHR43318:SF1">
    <property type="entry name" value="POLYSACCHARIDE BIOSYNTHESIS PROTEIN EPSC-RELATED"/>
    <property type="match status" value="1"/>
</dbReference>
<gene>
    <name evidence="4" type="ORF">BST97_06970</name>
</gene>
<dbReference type="EMBL" id="CP019344">
    <property type="protein sequence ID" value="ARN77759.1"/>
    <property type="molecule type" value="Genomic_DNA"/>
</dbReference>
<dbReference type="SUPFAM" id="SSF51735">
    <property type="entry name" value="NAD(P)-binding Rossmann-fold domains"/>
    <property type="match status" value="1"/>
</dbReference>
<feature type="domain" description="Polysaccharide biosynthesis protein CapD-like" evidence="3">
    <location>
        <begin position="310"/>
        <end position="595"/>
    </location>
</feature>
<evidence type="ECO:0000259" key="3">
    <source>
        <dbReference type="Pfam" id="PF02719"/>
    </source>
</evidence>
<evidence type="ECO:0000313" key="5">
    <source>
        <dbReference type="Proteomes" id="UP000193431"/>
    </source>
</evidence>
<reference evidence="4 5" key="1">
    <citation type="submission" date="2016-11" db="EMBL/GenBank/DDBJ databases">
        <title>Trade-off between light-utilization and light-protection in marine flavobacteria.</title>
        <authorList>
            <person name="Kumagai Y."/>
        </authorList>
    </citation>
    <scope>NUCLEOTIDE SEQUENCE [LARGE SCALE GENOMIC DNA]</scope>
    <source>
        <strain evidence="4 5">JCM 13191</strain>
    </source>
</reference>
<dbReference type="Pfam" id="PF02719">
    <property type="entry name" value="Polysacc_synt_2"/>
    <property type="match status" value="1"/>
</dbReference>
<dbReference type="PANTHER" id="PTHR43318">
    <property type="entry name" value="UDP-N-ACETYLGLUCOSAMINE 4,6-DEHYDRATASE"/>
    <property type="match status" value="1"/>
</dbReference>
<dbReference type="STRING" id="331648.BST97_06970"/>